<evidence type="ECO:0000256" key="8">
    <source>
        <dbReference type="SAM" id="Phobius"/>
    </source>
</evidence>
<keyword evidence="3" id="KW-0813">Transport</keyword>
<dbReference type="EMBL" id="JQ062434">
    <property type="protein sequence ID" value="AFA52603.1"/>
    <property type="molecule type" value="Genomic_DNA"/>
</dbReference>
<dbReference type="PROSITE" id="PS50850">
    <property type="entry name" value="MFS"/>
    <property type="match status" value="1"/>
</dbReference>
<feature type="transmembrane region" description="Helical" evidence="8">
    <location>
        <begin position="28"/>
        <end position="46"/>
    </location>
</feature>
<comment type="similarity">
    <text evidence="2">Belongs to the major facilitator superfamily. Organophosphate:Pi antiporter (OPA) (TC 2.A.1.4) family.</text>
</comment>
<dbReference type="PIRSF" id="PIRSF002808">
    <property type="entry name" value="Hexose_phosphate_transp"/>
    <property type="match status" value="1"/>
</dbReference>
<feature type="transmembrane region" description="Helical" evidence="8">
    <location>
        <begin position="391"/>
        <end position="413"/>
    </location>
</feature>
<dbReference type="InterPro" id="IPR036259">
    <property type="entry name" value="MFS_trans_sf"/>
</dbReference>
<protein>
    <recommendedName>
        <fullName evidence="9">Major facilitator superfamily (MFS) profile domain-containing protein</fullName>
    </recommendedName>
</protein>
<keyword evidence="7 8" id="KW-0472">Membrane</keyword>
<dbReference type="SUPFAM" id="SSF103473">
    <property type="entry name" value="MFS general substrate transporter"/>
    <property type="match status" value="1"/>
</dbReference>
<feature type="domain" description="Major facilitator superfamily (MFS) profile" evidence="9">
    <location>
        <begin position="32"/>
        <end position="449"/>
    </location>
</feature>
<keyword evidence="6 8" id="KW-1133">Transmembrane helix</keyword>
<dbReference type="PANTHER" id="PTHR43184">
    <property type="entry name" value="MAJOR FACILITATOR SUPERFAMILY TRANSPORTER 16, ISOFORM B"/>
    <property type="match status" value="1"/>
</dbReference>
<keyword evidence="5 8" id="KW-0812">Transmembrane</keyword>
<evidence type="ECO:0000313" key="10">
    <source>
        <dbReference type="EMBL" id="AFA52603.1"/>
    </source>
</evidence>
<feature type="transmembrane region" description="Helical" evidence="8">
    <location>
        <begin position="98"/>
        <end position="119"/>
    </location>
</feature>
<dbReference type="InterPro" id="IPR020846">
    <property type="entry name" value="MFS_dom"/>
</dbReference>
<feature type="transmembrane region" description="Helical" evidence="8">
    <location>
        <begin position="67"/>
        <end position="86"/>
    </location>
</feature>
<evidence type="ECO:0000256" key="1">
    <source>
        <dbReference type="ARBA" id="ARBA00004141"/>
    </source>
</evidence>
<evidence type="ECO:0000256" key="5">
    <source>
        <dbReference type="ARBA" id="ARBA00022692"/>
    </source>
</evidence>
<sequence>MNTPDESIPLKSKGTNGDKKCDKKFQNAQKFVYITTFIAYAMSHFARKSYTTVKKQMRMEADFSPELFSRLDTGFMFSYAVGSFFSGYLGDRLHPSTVVASGLVGSALCVFGLVVGIWLDLLKKNMMIGNIFFLAIWICHGVFQSTGGPVNTAIMGNWFDDTNRGFIFGTWTCHQYVGNIIAAIVTSLVLISPIAYWWSLVFSAIANFVWGALIYLYLPAKPSECAIQKDNDDMFDNDFDEDENGSAISFIDAIKIPAVALYALAFGFFKLVNYVLFFWLPYFLTRIFTPSTSTFISTLYDVGMMPGGIIVGVVSDLYGGRRACVIVSFLLMLCPLLFLFSKYSDVMPMPVMLILLGIMGILVGGPNNIISSAVAADLSSNPKLAHNTRSLGTVTGIINGSGSITAAIGLLFIGDIQTKYGWSTVWYLLIASTLLGCSLLVPTVYKEIFWHIEPITKEVFDMGFRYDSFDSTEAINVIRKSRRLEREKSSSSLQS</sequence>
<feature type="transmembrane region" description="Helical" evidence="8">
    <location>
        <begin position="126"/>
        <end position="143"/>
    </location>
</feature>
<evidence type="ECO:0000256" key="7">
    <source>
        <dbReference type="ARBA" id="ARBA00023136"/>
    </source>
</evidence>
<feature type="transmembrane region" description="Helical" evidence="8">
    <location>
        <begin position="259"/>
        <end position="282"/>
    </location>
</feature>
<evidence type="ECO:0000256" key="6">
    <source>
        <dbReference type="ARBA" id="ARBA00022989"/>
    </source>
</evidence>
<dbReference type="InterPro" id="IPR011701">
    <property type="entry name" value="MFS"/>
</dbReference>
<dbReference type="GO" id="GO:0022857">
    <property type="term" value="F:transmembrane transporter activity"/>
    <property type="evidence" value="ECO:0007669"/>
    <property type="project" value="InterPro"/>
</dbReference>
<dbReference type="GO" id="GO:0005789">
    <property type="term" value="C:endoplasmic reticulum membrane"/>
    <property type="evidence" value="ECO:0007669"/>
    <property type="project" value="TreeGrafter"/>
</dbReference>
<dbReference type="Gene3D" id="1.20.1250.20">
    <property type="entry name" value="MFS general substrate transporter like domains"/>
    <property type="match status" value="2"/>
</dbReference>
<accession>H6WBB5</accession>
<keyword evidence="4" id="KW-0762">Sugar transport</keyword>
<dbReference type="Pfam" id="PF07690">
    <property type="entry name" value="MFS_1"/>
    <property type="match status" value="1"/>
</dbReference>
<feature type="transmembrane region" description="Helical" evidence="8">
    <location>
        <begin position="195"/>
        <end position="218"/>
    </location>
</feature>
<evidence type="ECO:0000256" key="2">
    <source>
        <dbReference type="ARBA" id="ARBA00009598"/>
    </source>
</evidence>
<feature type="transmembrane region" description="Helical" evidence="8">
    <location>
        <begin position="349"/>
        <end position="370"/>
    </location>
</feature>
<dbReference type="AlphaFoldDB" id="H6WBB5"/>
<evidence type="ECO:0000256" key="3">
    <source>
        <dbReference type="ARBA" id="ARBA00022448"/>
    </source>
</evidence>
<feature type="transmembrane region" description="Helical" evidence="8">
    <location>
        <begin position="294"/>
        <end position="314"/>
    </location>
</feature>
<feature type="transmembrane region" description="Helical" evidence="8">
    <location>
        <begin position="323"/>
        <end position="343"/>
    </location>
</feature>
<dbReference type="InterPro" id="IPR000849">
    <property type="entry name" value="Sugar_P_transporter"/>
</dbReference>
<feature type="transmembrane region" description="Helical" evidence="8">
    <location>
        <begin position="425"/>
        <end position="445"/>
    </location>
</feature>
<evidence type="ECO:0000259" key="9">
    <source>
        <dbReference type="PROSITE" id="PS50850"/>
    </source>
</evidence>
<organism evidence="10">
    <name type="scientific">Vaucheria litorea</name>
    <name type="common">Yellow-green alga</name>
    <dbReference type="NCBI Taxonomy" id="109269"/>
    <lineage>
        <taxon>Eukaryota</taxon>
        <taxon>Sar</taxon>
        <taxon>Stramenopiles</taxon>
        <taxon>Ochrophyta</taxon>
        <taxon>PX clade</taxon>
        <taxon>Xanthophyceae</taxon>
        <taxon>Vaucheriales</taxon>
        <taxon>Vaucheriaceae</taxon>
        <taxon>Vaucheria</taxon>
    </lineage>
</organism>
<reference evidence="10" key="1">
    <citation type="journal article" date="2012" name="Mol. Biol. Evol.">
        <title>Transcriptomic Evidence for the Expression of Horizontally Transferred Algal Nuclear Genes in the Photosynthetic Sea Slug, Elysia chlorotica.</title>
        <authorList>
            <person name="Pierce S.K."/>
            <person name="Fang X."/>
            <person name="Schwartz J.A."/>
            <person name="Jiang X."/>
            <person name="Zhao W."/>
            <person name="Curtis N.E."/>
            <person name="Kocot K.M."/>
            <person name="Yang B."/>
            <person name="Wang J."/>
        </authorList>
    </citation>
    <scope>NUCLEOTIDE SEQUENCE</scope>
</reference>
<dbReference type="PANTHER" id="PTHR43184:SF12">
    <property type="entry name" value="SUGAR PHOSPHATE EXCHANGER 3"/>
    <property type="match status" value="1"/>
</dbReference>
<proteinExistence type="inferred from homology"/>
<comment type="subcellular location">
    <subcellularLocation>
        <location evidence="1">Membrane</location>
        <topology evidence="1">Multi-pass membrane protein</topology>
    </subcellularLocation>
</comment>
<name>H6WBB5_VAULI</name>
<evidence type="ECO:0000256" key="4">
    <source>
        <dbReference type="ARBA" id="ARBA00022597"/>
    </source>
</evidence>